<dbReference type="PANTHER" id="PTHR30121">
    <property type="entry name" value="UNCHARACTERIZED PROTEIN YJGR-RELATED"/>
    <property type="match status" value="1"/>
</dbReference>
<accession>A0A4V3G6E6</accession>
<evidence type="ECO:0000313" key="3">
    <source>
        <dbReference type="EMBL" id="TDW14784.1"/>
    </source>
</evidence>
<evidence type="ECO:0000256" key="1">
    <source>
        <dbReference type="SAM" id="MobiDB-lite"/>
    </source>
</evidence>
<proteinExistence type="predicted"/>
<dbReference type="Proteomes" id="UP000294743">
    <property type="component" value="Unassembled WGS sequence"/>
</dbReference>
<gene>
    <name evidence="3" type="ORF">EDD63_13110</name>
</gene>
<protein>
    <recommendedName>
        <fullName evidence="2">Helicase HerA-like C-terminal domain-containing protein</fullName>
    </recommendedName>
</protein>
<feature type="domain" description="Helicase HerA-like C-terminal" evidence="2">
    <location>
        <begin position="12"/>
        <end position="512"/>
    </location>
</feature>
<organism evidence="3 4">
    <name type="scientific">Breznakia blatticola</name>
    <dbReference type="NCBI Taxonomy" id="1754012"/>
    <lineage>
        <taxon>Bacteria</taxon>
        <taxon>Bacillati</taxon>
        <taxon>Bacillota</taxon>
        <taxon>Erysipelotrichia</taxon>
        <taxon>Erysipelotrichales</taxon>
        <taxon>Erysipelotrichaceae</taxon>
        <taxon>Breznakia</taxon>
    </lineage>
</organism>
<dbReference type="RefSeq" id="WP_243833756.1">
    <property type="nucleotide sequence ID" value="NZ_SODD01000031.1"/>
</dbReference>
<dbReference type="InterPro" id="IPR051162">
    <property type="entry name" value="T4SS_component"/>
</dbReference>
<feature type="compositionally biased region" description="Basic and acidic residues" evidence="1">
    <location>
        <begin position="441"/>
        <end position="487"/>
    </location>
</feature>
<evidence type="ECO:0000313" key="4">
    <source>
        <dbReference type="Proteomes" id="UP000294743"/>
    </source>
</evidence>
<dbReference type="SUPFAM" id="SSF52540">
    <property type="entry name" value="P-loop containing nucleoside triphosphate hydrolases"/>
    <property type="match status" value="1"/>
</dbReference>
<dbReference type="InterPro" id="IPR027417">
    <property type="entry name" value="P-loop_NTPase"/>
</dbReference>
<sequence length="515" mass="57261">MYIKDQKKIWIASTDSPIYMLPSMANRHGLIAGATGTGKTVTLKVLTEAFSDAGVPVFLADIKGDVSGLASPGVSNKNVDERIASLYIQDWSFSGYPTRFYDIYGEKGTPVRTTISDLGPDLLARILELNDIQSSVLKIVFKIADEQQLLLFDIKDVKAMLQFVDAQRENLQKEYGNIASATIGAIIRSLVALEASDGNTFIGEPELDIKDWLVCDPSSGQGIINILHAVKLAQNPVLYSTFLLWLLSEIYETLPEAGDLEKPKMVFFFDEAHLLFNDAPKALLDKVEQVVKLIRSKGVGVYFITQQPTDIPNRVLSQLGNKIQHALRAYTPAEQKSIKATAESFRINPAFDTEQVLQELGTGEALVSFLDAKGVPTMVERATILPPRSYMGAADDTTIENCIRNNPVEAKYRMRVDSKSAYEELQEKTAELEAQEIANKEAEKQAKEQAKLDEKQAKELTKLQQKEQARQEKAEQKKTDRRNKQIDRFVGNALSSIGRNVGNSIIRGIFGTRKK</sequence>
<feature type="region of interest" description="Disordered" evidence="1">
    <location>
        <begin position="441"/>
        <end position="492"/>
    </location>
</feature>
<dbReference type="Pfam" id="PF05872">
    <property type="entry name" value="HerA_C"/>
    <property type="match status" value="1"/>
</dbReference>
<name>A0A4V3G6E6_9FIRM</name>
<dbReference type="PANTHER" id="PTHR30121:SF6">
    <property type="entry name" value="SLR6007 PROTEIN"/>
    <property type="match status" value="1"/>
</dbReference>
<dbReference type="EMBL" id="SODD01000031">
    <property type="protein sequence ID" value="TDW14784.1"/>
    <property type="molecule type" value="Genomic_DNA"/>
</dbReference>
<keyword evidence="4" id="KW-1185">Reference proteome</keyword>
<comment type="caution">
    <text evidence="3">The sequence shown here is derived from an EMBL/GenBank/DDBJ whole genome shotgun (WGS) entry which is preliminary data.</text>
</comment>
<dbReference type="Gene3D" id="3.40.50.300">
    <property type="entry name" value="P-loop containing nucleotide triphosphate hydrolases"/>
    <property type="match status" value="2"/>
</dbReference>
<dbReference type="AlphaFoldDB" id="A0A4V3G6E6"/>
<dbReference type="InterPro" id="IPR033186">
    <property type="entry name" value="HerA_C"/>
</dbReference>
<reference evidence="3 4" key="1">
    <citation type="submission" date="2019-03" db="EMBL/GenBank/DDBJ databases">
        <title>Genomic Encyclopedia of Type Strains, Phase IV (KMG-IV): sequencing the most valuable type-strain genomes for metagenomic binning, comparative biology and taxonomic classification.</title>
        <authorList>
            <person name="Goeker M."/>
        </authorList>
    </citation>
    <scope>NUCLEOTIDE SEQUENCE [LARGE SCALE GENOMIC DNA]</scope>
    <source>
        <strain evidence="3 4">DSM 28867</strain>
    </source>
</reference>
<evidence type="ECO:0000259" key="2">
    <source>
        <dbReference type="Pfam" id="PF05872"/>
    </source>
</evidence>